<evidence type="ECO:0000313" key="4">
    <source>
        <dbReference type="WBParaSite" id="TASK_0000862401-mRNA-1"/>
    </source>
</evidence>
<feature type="compositionally biased region" description="Polar residues" evidence="1">
    <location>
        <begin position="290"/>
        <end position="299"/>
    </location>
</feature>
<accession>A0A158RA80</accession>
<protein>
    <submittedName>
        <fullName evidence="4">Centrosomal protein of 78 kDa</fullName>
    </submittedName>
</protein>
<proteinExistence type="predicted"/>
<feature type="compositionally biased region" description="Pro residues" evidence="1">
    <location>
        <begin position="9"/>
        <end position="18"/>
    </location>
</feature>
<reference evidence="4" key="1">
    <citation type="submission" date="2016-04" db="UniProtKB">
        <authorList>
            <consortium name="WormBaseParasite"/>
        </authorList>
    </citation>
    <scope>IDENTIFICATION</scope>
</reference>
<evidence type="ECO:0000313" key="3">
    <source>
        <dbReference type="Proteomes" id="UP000282613"/>
    </source>
</evidence>
<dbReference type="InterPro" id="IPR026212">
    <property type="entry name" value="Cep78"/>
</dbReference>
<gene>
    <name evidence="2" type="ORF">TASK_LOCUS8625</name>
</gene>
<evidence type="ECO:0000313" key="2">
    <source>
        <dbReference type="EMBL" id="VDK40691.1"/>
    </source>
</evidence>
<dbReference type="OrthoDB" id="78308at2759"/>
<dbReference type="STRING" id="60517.A0A158RA80"/>
<dbReference type="GO" id="GO:0036064">
    <property type="term" value="C:ciliary basal body"/>
    <property type="evidence" value="ECO:0007669"/>
    <property type="project" value="TreeGrafter"/>
</dbReference>
<feature type="region of interest" description="Disordered" evidence="1">
    <location>
        <begin position="549"/>
        <end position="580"/>
    </location>
</feature>
<dbReference type="WBParaSite" id="TASK_0000862401-mRNA-1">
    <property type="protein sequence ID" value="TASK_0000862401-mRNA-1"/>
    <property type="gene ID" value="TASK_0000862401"/>
</dbReference>
<sequence>MPKTSLLSRPPPPPPPHTQTPQDEKSEETLKKVHALQRQGEMWKDSLRYQIPNLDTMSGIRRLTLNDNPHIGNNGSKLLCEVLRDDRWVKAIDLQNCGLGDSAGQAWLSLLKAPAKGLKGTSEMAGNRTLGIVDLRRNKKMDRNILRAVTERVLTNSHGKHLEFMWLRALAKPANRGRVSEWPGMEGVQRLDLDTPQPPKRTSSTNPTYQPKPIPATRPLQRPNFRTRRENHFVYVDVDGNSISTHRNTAPAGGPLTSRPLFQSRAQSLPRLVSATQPPQPAPRLVTRPSRLSRSASVSAQNTPWKVGLTRITSVYLGGDDESNYNNNLQEENTIVRGIPWRTAARARRNTDITAQTAALVKVPPSLMNTLSKMDLVNAKQCTNGTSLPSPSTSSVRRTSLPSNLSGGTVETRKASSPVSLTSSANTSAKGTSHLSKGDSPETRLRHQLKKHMRKRLESMDLQEAKTDVLRDLYSRLNATLSEVEKVVKKLADPKKPILTTKSEEEQLFLIQSALRGMMTPLRRQLGAAKVNQTASKANQRRVFSCYTHHQKKNGKSTRDVASGTSTRSTKHSAKKVNGSQAGQKCVDLFDDFGSSEGQEVSEVTGKPPSSGMNMQCGDVVEGETLYSDY</sequence>
<dbReference type="SMART" id="SM00368">
    <property type="entry name" value="LRR_RI"/>
    <property type="match status" value="2"/>
</dbReference>
<name>A0A158RA80_TAEAS</name>
<feature type="compositionally biased region" description="Polar residues" evidence="1">
    <location>
        <begin position="200"/>
        <end position="209"/>
    </location>
</feature>
<feature type="compositionally biased region" description="Basic and acidic residues" evidence="1">
    <location>
        <begin position="436"/>
        <end position="445"/>
    </location>
</feature>
<reference evidence="2 3" key="2">
    <citation type="submission" date="2018-11" db="EMBL/GenBank/DDBJ databases">
        <authorList>
            <consortium name="Pathogen Informatics"/>
        </authorList>
    </citation>
    <scope>NUCLEOTIDE SEQUENCE [LARGE SCALE GENOMIC DNA]</scope>
</reference>
<dbReference type="GO" id="GO:0044782">
    <property type="term" value="P:cilium organization"/>
    <property type="evidence" value="ECO:0007669"/>
    <property type="project" value="TreeGrafter"/>
</dbReference>
<dbReference type="GO" id="GO:0005813">
    <property type="term" value="C:centrosome"/>
    <property type="evidence" value="ECO:0007669"/>
    <property type="project" value="TreeGrafter"/>
</dbReference>
<feature type="compositionally biased region" description="Low complexity" evidence="1">
    <location>
        <begin position="386"/>
        <end position="403"/>
    </location>
</feature>
<dbReference type="PRINTS" id="PR02062">
    <property type="entry name" value="CENTROSOME78"/>
</dbReference>
<dbReference type="PANTHER" id="PTHR24110">
    <property type="entry name" value="CENTROSOMAL PROTEIN OF 78 KDA"/>
    <property type="match status" value="1"/>
</dbReference>
<feature type="compositionally biased region" description="Polar residues" evidence="1">
    <location>
        <begin position="404"/>
        <end position="435"/>
    </location>
</feature>
<feature type="region of interest" description="Disordered" evidence="1">
    <location>
        <begin position="178"/>
        <end position="226"/>
    </location>
</feature>
<evidence type="ECO:0000256" key="1">
    <source>
        <dbReference type="SAM" id="MobiDB-lite"/>
    </source>
</evidence>
<dbReference type="InterPro" id="IPR032675">
    <property type="entry name" value="LRR_dom_sf"/>
</dbReference>
<dbReference type="SUPFAM" id="SSF52047">
    <property type="entry name" value="RNI-like"/>
    <property type="match status" value="1"/>
</dbReference>
<feature type="region of interest" description="Disordered" evidence="1">
    <location>
        <begin position="273"/>
        <end position="299"/>
    </location>
</feature>
<dbReference type="EMBL" id="UYRS01018845">
    <property type="protein sequence ID" value="VDK40691.1"/>
    <property type="molecule type" value="Genomic_DNA"/>
</dbReference>
<dbReference type="AlphaFoldDB" id="A0A158RA80"/>
<dbReference type="PANTHER" id="PTHR24110:SF3">
    <property type="entry name" value="CENTROSOMAL PROTEIN OF 78 KDA"/>
    <property type="match status" value="1"/>
</dbReference>
<feature type="region of interest" description="Disordered" evidence="1">
    <location>
        <begin position="1"/>
        <end position="28"/>
    </location>
</feature>
<dbReference type="Proteomes" id="UP000282613">
    <property type="component" value="Unassembled WGS sequence"/>
</dbReference>
<feature type="region of interest" description="Disordered" evidence="1">
    <location>
        <begin position="596"/>
        <end position="630"/>
    </location>
</feature>
<keyword evidence="3" id="KW-1185">Reference proteome</keyword>
<feature type="region of interest" description="Disordered" evidence="1">
    <location>
        <begin position="382"/>
        <end position="448"/>
    </location>
</feature>
<dbReference type="Gene3D" id="3.80.10.10">
    <property type="entry name" value="Ribonuclease Inhibitor"/>
    <property type="match status" value="1"/>
</dbReference>
<organism evidence="4">
    <name type="scientific">Taenia asiatica</name>
    <name type="common">Asian tapeworm</name>
    <dbReference type="NCBI Taxonomy" id="60517"/>
    <lineage>
        <taxon>Eukaryota</taxon>
        <taxon>Metazoa</taxon>
        <taxon>Spiralia</taxon>
        <taxon>Lophotrochozoa</taxon>
        <taxon>Platyhelminthes</taxon>
        <taxon>Cestoda</taxon>
        <taxon>Eucestoda</taxon>
        <taxon>Cyclophyllidea</taxon>
        <taxon>Taeniidae</taxon>
        <taxon>Taenia</taxon>
    </lineage>
</organism>